<dbReference type="GO" id="GO:0032259">
    <property type="term" value="P:methylation"/>
    <property type="evidence" value="ECO:0007669"/>
    <property type="project" value="UniProtKB-KW"/>
</dbReference>
<name>A0A9W5Y7A6_9FIRM</name>
<dbReference type="RefSeq" id="WP_281811759.1">
    <property type="nucleotide sequence ID" value="NZ_BRLB01000001.1"/>
</dbReference>
<organism evidence="4 5">
    <name type="scientific">Vallitalea longa</name>
    <dbReference type="NCBI Taxonomy" id="2936439"/>
    <lineage>
        <taxon>Bacteria</taxon>
        <taxon>Bacillati</taxon>
        <taxon>Bacillota</taxon>
        <taxon>Clostridia</taxon>
        <taxon>Lachnospirales</taxon>
        <taxon>Vallitaleaceae</taxon>
        <taxon>Vallitalea</taxon>
    </lineage>
</organism>
<dbReference type="EMBL" id="BRLB01000001">
    <property type="protein sequence ID" value="GKX27952.1"/>
    <property type="molecule type" value="Genomic_DNA"/>
</dbReference>
<dbReference type="InterPro" id="IPR038601">
    <property type="entry name" value="MttB-like_sf"/>
</dbReference>
<protein>
    <submittedName>
        <fullName evidence="4">Trimethylamine methyltransferase MttB</fullName>
    </submittedName>
</protein>
<comment type="similarity">
    <text evidence="1">Belongs to the trimethylamine methyltransferase family.</text>
</comment>
<dbReference type="GO" id="GO:0015948">
    <property type="term" value="P:methanogenesis"/>
    <property type="evidence" value="ECO:0007669"/>
    <property type="project" value="InterPro"/>
</dbReference>
<evidence type="ECO:0000313" key="5">
    <source>
        <dbReference type="Proteomes" id="UP001144256"/>
    </source>
</evidence>
<keyword evidence="3" id="KW-0808">Transferase</keyword>
<dbReference type="AlphaFoldDB" id="A0A9W5Y7A6"/>
<reference evidence="4" key="1">
    <citation type="submission" date="2022-06" db="EMBL/GenBank/DDBJ databases">
        <title>Vallitalea longa sp. nov., an anaerobic bacterium isolated from marine sediment.</title>
        <authorList>
            <person name="Hirano S."/>
            <person name="Terahara T."/>
            <person name="Mori K."/>
            <person name="Hamada M."/>
            <person name="Matsumoto R."/>
            <person name="Kobayashi T."/>
        </authorList>
    </citation>
    <scope>NUCLEOTIDE SEQUENCE</scope>
    <source>
        <strain evidence="4">SH18-1</strain>
    </source>
</reference>
<comment type="caution">
    <text evidence="4">The sequence shown here is derived from an EMBL/GenBank/DDBJ whole genome shotgun (WGS) entry which is preliminary data.</text>
</comment>
<sequence length="466" mass="51885">MNKVDSRVNVLSDREIKLIHESTLDILENVGLKVPHSKWLDIAEEAGACIDREKQIVKIPNRIMEHVIETNREKTKKNSNVQIPNRLYGHISTQVQLVDYKSSTRRTGLMEDIYRGITLVEHLENIKECNAIVIPHDVEYNISDIVSFQAIYKYSTKPGGTYILSPISAKYIAQMANVMGLKINYLFETVSPLQFRDEVLEIALEFIKHGQGLSMAPMVMAGATGPVTIAGMLTMQNAEVLASLFLIYAATRKYVKYEVGGHALDMQTALCSFGTPNQALIGMSVAQLGRYYGLETRSNSGLTDSLRPDFQAGFEKALTATYSCLAGTIDIGCQGIVGADQGNSFEQLVLDNEWLSAYNYIQKGIEVTEETIALDVIKNVGIGGHYLMEGHTLEHMNNNYLPSKVLNKDAYDTWVSKGSKDSLQKAHEKVEDIFSHGICEELAIEKNKADEIDYIVKCAKEEINSI</sequence>
<gene>
    <name evidence="4" type="primary">mttB</name>
    <name evidence="4" type="ORF">SH1V18_04320</name>
</gene>
<dbReference type="GO" id="GO:0008168">
    <property type="term" value="F:methyltransferase activity"/>
    <property type="evidence" value="ECO:0007669"/>
    <property type="project" value="UniProtKB-KW"/>
</dbReference>
<evidence type="ECO:0000256" key="2">
    <source>
        <dbReference type="ARBA" id="ARBA00022603"/>
    </source>
</evidence>
<accession>A0A9W5Y7A6</accession>
<keyword evidence="2 4" id="KW-0489">Methyltransferase</keyword>
<evidence type="ECO:0000256" key="1">
    <source>
        <dbReference type="ARBA" id="ARBA00007137"/>
    </source>
</evidence>
<keyword evidence="5" id="KW-1185">Reference proteome</keyword>
<evidence type="ECO:0000313" key="4">
    <source>
        <dbReference type="EMBL" id="GKX27952.1"/>
    </source>
</evidence>
<dbReference type="InterPro" id="IPR010426">
    <property type="entry name" value="MTTB_MeTrfase"/>
</dbReference>
<evidence type="ECO:0000256" key="3">
    <source>
        <dbReference type="ARBA" id="ARBA00022679"/>
    </source>
</evidence>
<dbReference type="Proteomes" id="UP001144256">
    <property type="component" value="Unassembled WGS sequence"/>
</dbReference>
<dbReference type="Pfam" id="PF06253">
    <property type="entry name" value="MTTB"/>
    <property type="match status" value="1"/>
</dbReference>
<proteinExistence type="inferred from homology"/>
<dbReference type="Gene3D" id="3.20.20.480">
    <property type="entry name" value="Trimethylamine methyltransferase-like"/>
    <property type="match status" value="1"/>
</dbReference>